<dbReference type="Pfam" id="PF00004">
    <property type="entry name" value="AAA"/>
    <property type="match status" value="1"/>
</dbReference>
<dbReference type="Proteomes" id="UP000009223">
    <property type="component" value="Chromosome"/>
</dbReference>
<dbReference type="AlphaFoldDB" id="F5YL52"/>
<name>F5YL52_TREPZ</name>
<dbReference type="STRING" id="545694.TREPR_1878"/>
<dbReference type="eggNOG" id="COG0464">
    <property type="taxonomic scope" value="Bacteria"/>
</dbReference>
<dbReference type="InterPro" id="IPR003593">
    <property type="entry name" value="AAA+_ATPase"/>
</dbReference>
<comment type="similarity">
    <text evidence="1">Belongs to the AAA ATPase family.</text>
</comment>
<dbReference type="CDD" id="cd19481">
    <property type="entry name" value="RecA-like_protease"/>
    <property type="match status" value="1"/>
</dbReference>
<dbReference type="InterPro" id="IPR050221">
    <property type="entry name" value="26S_Proteasome_ATPase"/>
</dbReference>
<dbReference type="GO" id="GO:0016887">
    <property type="term" value="F:ATP hydrolysis activity"/>
    <property type="evidence" value="ECO:0007669"/>
    <property type="project" value="InterPro"/>
</dbReference>
<dbReference type="HOGENOM" id="CLU_022187_0_0_12"/>
<evidence type="ECO:0000256" key="1">
    <source>
        <dbReference type="ARBA" id="ARBA00006914"/>
    </source>
</evidence>
<protein>
    <submittedName>
        <fullName evidence="5">ATPase, AAA family</fullName>
    </submittedName>
</protein>
<dbReference type="SMART" id="SM00382">
    <property type="entry name" value="AAA"/>
    <property type="match status" value="1"/>
</dbReference>
<evidence type="ECO:0000313" key="6">
    <source>
        <dbReference type="Proteomes" id="UP000009223"/>
    </source>
</evidence>
<dbReference type="KEGG" id="tpi:TREPR_1878"/>
<gene>
    <name evidence="5" type="ordered locus">TREPR_1878</name>
</gene>
<dbReference type="InterPro" id="IPR027417">
    <property type="entry name" value="P-loop_NTPase"/>
</dbReference>
<evidence type="ECO:0000313" key="5">
    <source>
        <dbReference type="EMBL" id="AEF84252.1"/>
    </source>
</evidence>
<keyword evidence="3" id="KW-0067">ATP-binding</keyword>
<organism evidence="5 6">
    <name type="scientific">Treponema primitia (strain ATCC BAA-887 / DSM 12427 / ZAS-2)</name>
    <dbReference type="NCBI Taxonomy" id="545694"/>
    <lineage>
        <taxon>Bacteria</taxon>
        <taxon>Pseudomonadati</taxon>
        <taxon>Spirochaetota</taxon>
        <taxon>Spirochaetia</taxon>
        <taxon>Spirochaetales</taxon>
        <taxon>Treponemataceae</taxon>
        <taxon>Treponema</taxon>
    </lineage>
</organism>
<evidence type="ECO:0000256" key="3">
    <source>
        <dbReference type="ARBA" id="ARBA00022840"/>
    </source>
</evidence>
<reference evidence="6" key="1">
    <citation type="submission" date="2009-12" db="EMBL/GenBank/DDBJ databases">
        <title>Complete sequence of Treponema primitia strain ZAS-2.</title>
        <authorList>
            <person name="Tetu S.G."/>
            <person name="Matson E."/>
            <person name="Ren Q."/>
            <person name="Seshadri R."/>
            <person name="Elbourne L."/>
            <person name="Hassan K.A."/>
            <person name="Durkin A."/>
            <person name="Radune D."/>
            <person name="Mohamoud Y."/>
            <person name="Shay R."/>
            <person name="Jin S."/>
            <person name="Zhang X."/>
            <person name="Lucey K."/>
            <person name="Ballor N.R."/>
            <person name="Ottesen E."/>
            <person name="Rosenthal R."/>
            <person name="Allen A."/>
            <person name="Leadbetter J.R."/>
            <person name="Paulsen I.T."/>
        </authorList>
    </citation>
    <scope>NUCLEOTIDE SEQUENCE [LARGE SCALE GENOMIC DNA]</scope>
    <source>
        <strain evidence="6">ATCC BAA-887 / DSM 12427 / ZAS-2</strain>
    </source>
</reference>
<dbReference type="OrthoDB" id="354677at2"/>
<sequence length="558" mass="63384">MNKETTGVLDHCKEIISHSAYHPLDAAFFADAAQDLAAVGDLFSITPTQAALFTLLLDECGNGAISINTIADKIKCGRIQFLKYLDDFEALEQKHLIRPEKDWEDFSSKRSGGSSFPSYSIPLDVIKALRAEKEYRYAPYSSLTPEEFFETAGELLESFRNSTITRNSLESELKILLNSNQKINFVKGIKTLSIRINATVLLLFFCCSYIEDKENISFKTLQSIFKHLGRRILATKFRNRDNQLFETGLIENECDRGMADTEYYKLTPKAREVFLADINLKEKSKQSRNLIKAETLKPRDLFYNEKTDRCIKELGSLLREENFAAIKQRFAEKNLRSGFTCIFTGAPGTGKTETVYALARETGRDIMLVDISETKSMWFGESEKRIKEIFDRYHGLIKGRGLTPILFFNEADAVLGKRQELGEVRRGPAQTENAIQNIILQEMEDLAGGILIATTNMADNLDKAFERRFLYKIEFEKPDIRAKTAIWKSNLPGLTEVHAETLAQRFDFSGGQIENIIRKETVSSLLSGIEADPERLIRFCEEEVMVKDKTKTIGFEVG</sequence>
<reference evidence="5 6" key="2">
    <citation type="journal article" date="2011" name="ISME J.">
        <title>RNA-seq reveals cooperative metabolic interactions between two termite-gut spirochete species in co-culture.</title>
        <authorList>
            <person name="Rosenthal A.Z."/>
            <person name="Matson E.G."/>
            <person name="Eldar A."/>
            <person name="Leadbetter J.R."/>
        </authorList>
    </citation>
    <scope>NUCLEOTIDE SEQUENCE [LARGE SCALE GENOMIC DNA]</scope>
    <source>
        <strain evidence="6">ATCC BAA-887 / DSM 12427 / ZAS-2</strain>
    </source>
</reference>
<feature type="domain" description="AAA+ ATPase" evidence="4">
    <location>
        <begin position="337"/>
        <end position="479"/>
    </location>
</feature>
<dbReference type="PANTHER" id="PTHR23073">
    <property type="entry name" value="26S PROTEASOME REGULATORY SUBUNIT"/>
    <property type="match status" value="1"/>
</dbReference>
<keyword evidence="6" id="KW-1185">Reference proteome</keyword>
<dbReference type="Gene3D" id="3.40.50.300">
    <property type="entry name" value="P-loop containing nucleotide triphosphate hydrolases"/>
    <property type="match status" value="1"/>
</dbReference>
<keyword evidence="2" id="KW-0547">Nucleotide-binding</keyword>
<dbReference type="InterPro" id="IPR003959">
    <property type="entry name" value="ATPase_AAA_core"/>
</dbReference>
<evidence type="ECO:0000256" key="2">
    <source>
        <dbReference type="ARBA" id="ARBA00022741"/>
    </source>
</evidence>
<dbReference type="GO" id="GO:0005524">
    <property type="term" value="F:ATP binding"/>
    <property type="evidence" value="ECO:0007669"/>
    <property type="project" value="UniProtKB-KW"/>
</dbReference>
<dbReference type="EMBL" id="CP001843">
    <property type="protein sequence ID" value="AEF84252.1"/>
    <property type="molecule type" value="Genomic_DNA"/>
</dbReference>
<evidence type="ECO:0000259" key="4">
    <source>
        <dbReference type="SMART" id="SM00382"/>
    </source>
</evidence>
<dbReference type="SUPFAM" id="SSF52540">
    <property type="entry name" value="P-loop containing nucleoside triphosphate hydrolases"/>
    <property type="match status" value="1"/>
</dbReference>
<dbReference type="RefSeq" id="WP_015708264.1">
    <property type="nucleotide sequence ID" value="NC_015578.1"/>
</dbReference>
<accession>F5YL52</accession>
<proteinExistence type="inferred from homology"/>